<proteinExistence type="inferred from homology"/>
<evidence type="ECO:0000313" key="7">
    <source>
        <dbReference type="Proteomes" id="UP000199119"/>
    </source>
</evidence>
<evidence type="ECO:0000256" key="2">
    <source>
        <dbReference type="ARBA" id="ARBA00023125"/>
    </source>
</evidence>
<dbReference type="PANTHER" id="PTHR38465:SF1">
    <property type="entry name" value="HTH-TYPE TRANSCRIPTIONAL REGULATOR MJ1563-RELATED"/>
    <property type="match status" value="1"/>
</dbReference>
<dbReference type="Pfam" id="PF12802">
    <property type="entry name" value="MarR_2"/>
    <property type="match status" value="1"/>
</dbReference>
<dbReference type="InterPro" id="IPR052362">
    <property type="entry name" value="HTH-GbsR_regulator"/>
</dbReference>
<dbReference type="InterPro" id="IPR026282">
    <property type="entry name" value="MJ1563"/>
</dbReference>
<feature type="domain" description="HTH marR-type" evidence="5">
    <location>
        <begin position="6"/>
        <end position="65"/>
    </location>
</feature>
<name>A0A1I2EE39_9BURK</name>
<evidence type="ECO:0000256" key="3">
    <source>
        <dbReference type="ARBA" id="ARBA00023163"/>
    </source>
</evidence>
<keyword evidence="1 4" id="KW-0805">Transcription regulation</keyword>
<keyword evidence="3 4" id="KW-0804">Transcription</keyword>
<dbReference type="SUPFAM" id="SSF46785">
    <property type="entry name" value="Winged helix' DNA-binding domain"/>
    <property type="match status" value="1"/>
</dbReference>
<organism evidence="6 7">
    <name type="scientific">Paracidovorax wautersii</name>
    <dbReference type="NCBI Taxonomy" id="1177982"/>
    <lineage>
        <taxon>Bacteria</taxon>
        <taxon>Pseudomonadati</taxon>
        <taxon>Pseudomonadota</taxon>
        <taxon>Betaproteobacteria</taxon>
        <taxon>Burkholderiales</taxon>
        <taxon>Comamonadaceae</taxon>
        <taxon>Paracidovorax</taxon>
    </lineage>
</organism>
<dbReference type="GO" id="GO:0003677">
    <property type="term" value="F:DNA binding"/>
    <property type="evidence" value="ECO:0007669"/>
    <property type="project" value="UniProtKB-UniRule"/>
</dbReference>
<dbReference type="STRING" id="1177982.SAMN04489711_10747"/>
<dbReference type="GO" id="GO:0003700">
    <property type="term" value="F:DNA-binding transcription factor activity"/>
    <property type="evidence" value="ECO:0007669"/>
    <property type="project" value="InterPro"/>
</dbReference>
<evidence type="ECO:0000256" key="1">
    <source>
        <dbReference type="ARBA" id="ARBA00023015"/>
    </source>
</evidence>
<dbReference type="InterPro" id="IPR036390">
    <property type="entry name" value="WH_DNA-bd_sf"/>
</dbReference>
<dbReference type="PANTHER" id="PTHR38465">
    <property type="entry name" value="HTH-TYPE TRANSCRIPTIONAL REGULATOR MJ1563-RELATED"/>
    <property type="match status" value="1"/>
</dbReference>
<evidence type="ECO:0000256" key="4">
    <source>
        <dbReference type="PIRNR" id="PIRNR006707"/>
    </source>
</evidence>
<dbReference type="PIRSF" id="PIRSF006707">
    <property type="entry name" value="MJ1563"/>
    <property type="match status" value="1"/>
</dbReference>
<dbReference type="CDD" id="cd00090">
    <property type="entry name" value="HTH_ARSR"/>
    <property type="match status" value="1"/>
</dbReference>
<dbReference type="InterPro" id="IPR036388">
    <property type="entry name" value="WH-like_DNA-bd_sf"/>
</dbReference>
<evidence type="ECO:0000313" key="6">
    <source>
        <dbReference type="EMBL" id="SFE90979.1"/>
    </source>
</evidence>
<gene>
    <name evidence="6" type="ORF">SAMN04489711_10747</name>
</gene>
<dbReference type="InterPro" id="IPR011991">
    <property type="entry name" value="ArsR-like_HTH"/>
</dbReference>
<keyword evidence="2 4" id="KW-0238">DNA-binding</keyword>
<protein>
    <recommendedName>
        <fullName evidence="4">HTH-type transcriptional regulator</fullName>
    </recommendedName>
</protein>
<dbReference type="AlphaFoldDB" id="A0A1I2EE39"/>
<dbReference type="InterPro" id="IPR000835">
    <property type="entry name" value="HTH_MarR-typ"/>
</dbReference>
<accession>A0A1I2EE39</accession>
<dbReference type="Proteomes" id="UP000199119">
    <property type="component" value="Unassembled WGS sequence"/>
</dbReference>
<sequence length="172" mass="19372">MGSRWGINRTVGQIYALLFVTERQLHADDIGEKLGISRSNVSIGLKELQSWGLVRQSRVPGDRREYFSSLGDVWEIFRVVAAERRRREVAPTLSVLRESLLADATSPEDAFAQERMRQMHGLVDLANTWFDDLQRLSPESLAQLMRMGSKVQKLLAARDVLFGTGGRSDDPA</sequence>
<reference evidence="7" key="1">
    <citation type="submission" date="2016-10" db="EMBL/GenBank/DDBJ databases">
        <authorList>
            <person name="Varghese N."/>
            <person name="Submissions S."/>
        </authorList>
    </citation>
    <scope>NUCLEOTIDE SEQUENCE [LARGE SCALE GENOMIC DNA]</scope>
    <source>
        <strain evidence="7">DSM 27981</strain>
    </source>
</reference>
<evidence type="ECO:0000259" key="5">
    <source>
        <dbReference type="Pfam" id="PF12802"/>
    </source>
</evidence>
<comment type="similarity">
    <text evidence="4">Belongs to the GbsR family.</text>
</comment>
<dbReference type="EMBL" id="FONX01000007">
    <property type="protein sequence ID" value="SFE90979.1"/>
    <property type="molecule type" value="Genomic_DNA"/>
</dbReference>
<keyword evidence="7" id="KW-1185">Reference proteome</keyword>
<dbReference type="Gene3D" id="1.10.10.10">
    <property type="entry name" value="Winged helix-like DNA-binding domain superfamily/Winged helix DNA-binding domain"/>
    <property type="match status" value="1"/>
</dbReference>